<organism evidence="2 3">
    <name type="scientific">Bifidobacterium thermacidophilum subsp. thermacidophilum</name>
    <dbReference type="NCBI Taxonomy" id="79262"/>
    <lineage>
        <taxon>Bacteria</taxon>
        <taxon>Bacillati</taxon>
        <taxon>Actinomycetota</taxon>
        <taxon>Actinomycetes</taxon>
        <taxon>Bifidobacteriales</taxon>
        <taxon>Bifidobacteriaceae</taxon>
        <taxon>Bifidobacterium</taxon>
    </lineage>
</organism>
<sequence length="151" mass="17446">MWAKSDTPVAPRPVTTQHRTPKPCEPTRSAAIQSHNSLIPAATRPTRRQTNPPCDTPVAPHTATPWNRPHQQANMNRTRRASTRRHVFHRNERPKCSATTIFLDIPRFWRHCHLAFTFTSPPSQPHNTSKFNNSFEHTCKKTCKSRVFHVR</sequence>
<evidence type="ECO:0000256" key="1">
    <source>
        <dbReference type="SAM" id="MobiDB-lite"/>
    </source>
</evidence>
<protein>
    <submittedName>
        <fullName evidence="2">Uncharacterized protein</fullName>
    </submittedName>
</protein>
<accession>A0A087E446</accession>
<proteinExistence type="predicted"/>
<gene>
    <name evidence="2" type="ORF">THER5_1888</name>
</gene>
<feature type="compositionally biased region" description="Basic residues" evidence="1">
    <location>
        <begin position="77"/>
        <end position="88"/>
    </location>
</feature>
<dbReference type="Proteomes" id="UP000029003">
    <property type="component" value="Unassembled WGS sequence"/>
</dbReference>
<reference evidence="2 3" key="1">
    <citation type="submission" date="2014-03" db="EMBL/GenBank/DDBJ databases">
        <title>Genomics of Bifidobacteria.</title>
        <authorList>
            <person name="Ventura M."/>
            <person name="Milani C."/>
            <person name="Lugli G.A."/>
        </authorList>
    </citation>
    <scope>NUCLEOTIDE SEQUENCE [LARGE SCALE GENOMIC DNA]</scope>
    <source>
        <strain evidence="2 3">LMG 21395</strain>
    </source>
</reference>
<evidence type="ECO:0000313" key="2">
    <source>
        <dbReference type="EMBL" id="KFJ02547.1"/>
    </source>
</evidence>
<dbReference type="AlphaFoldDB" id="A0A087E446"/>
<comment type="caution">
    <text evidence="2">The sequence shown here is derived from an EMBL/GenBank/DDBJ whole genome shotgun (WGS) entry which is preliminary data.</text>
</comment>
<evidence type="ECO:0000313" key="3">
    <source>
        <dbReference type="Proteomes" id="UP000029003"/>
    </source>
</evidence>
<dbReference type="EMBL" id="JGZT01000006">
    <property type="protein sequence ID" value="KFJ02547.1"/>
    <property type="molecule type" value="Genomic_DNA"/>
</dbReference>
<name>A0A087E446_9BIFI</name>
<feature type="region of interest" description="Disordered" evidence="1">
    <location>
        <begin position="42"/>
        <end position="91"/>
    </location>
</feature>
<feature type="region of interest" description="Disordered" evidence="1">
    <location>
        <begin position="1"/>
        <end position="29"/>
    </location>
</feature>